<evidence type="ECO:0000313" key="7">
    <source>
        <dbReference type="Proteomes" id="UP001150924"/>
    </source>
</evidence>
<dbReference type="SMART" id="SM00342">
    <property type="entry name" value="HTH_ARAC"/>
    <property type="match status" value="1"/>
</dbReference>
<dbReference type="InterPro" id="IPR050204">
    <property type="entry name" value="AraC_XylS_family_regulators"/>
</dbReference>
<evidence type="ECO:0000313" key="6">
    <source>
        <dbReference type="EMBL" id="MCY1008311.1"/>
    </source>
</evidence>
<organism evidence="6 7">
    <name type="scientific">Nannocystis pusilla</name>
    <dbReference type="NCBI Taxonomy" id="889268"/>
    <lineage>
        <taxon>Bacteria</taxon>
        <taxon>Pseudomonadati</taxon>
        <taxon>Myxococcota</taxon>
        <taxon>Polyangia</taxon>
        <taxon>Nannocystales</taxon>
        <taxon>Nannocystaceae</taxon>
        <taxon>Nannocystis</taxon>
    </lineage>
</organism>
<dbReference type="GO" id="GO:0043565">
    <property type="term" value="F:sequence-specific DNA binding"/>
    <property type="evidence" value="ECO:0007669"/>
    <property type="project" value="InterPro"/>
</dbReference>
<dbReference type="AlphaFoldDB" id="A0A9X3ER29"/>
<gene>
    <name evidence="6" type="ORF">OV079_22670</name>
</gene>
<evidence type="ECO:0000259" key="5">
    <source>
        <dbReference type="PROSITE" id="PS01124"/>
    </source>
</evidence>
<sequence>MFRRSLGLPVHTYVIHRRVDRARALLLRGSMAASQVALEVGFSHQSHMARCMRRVLGVTPTSLTRPGEPKSTKPSLVAPELEP</sequence>
<dbReference type="GO" id="GO:0003700">
    <property type="term" value="F:DNA-binding transcription factor activity"/>
    <property type="evidence" value="ECO:0007669"/>
    <property type="project" value="InterPro"/>
</dbReference>
<feature type="region of interest" description="Disordered" evidence="4">
    <location>
        <begin position="59"/>
        <end position="83"/>
    </location>
</feature>
<name>A0A9X3ER29_9BACT</name>
<dbReference type="InterPro" id="IPR009057">
    <property type="entry name" value="Homeodomain-like_sf"/>
</dbReference>
<dbReference type="InterPro" id="IPR018060">
    <property type="entry name" value="HTH_AraC"/>
</dbReference>
<dbReference type="Proteomes" id="UP001150924">
    <property type="component" value="Unassembled WGS sequence"/>
</dbReference>
<evidence type="ECO:0000256" key="4">
    <source>
        <dbReference type="SAM" id="MobiDB-lite"/>
    </source>
</evidence>
<reference evidence="6" key="1">
    <citation type="submission" date="2022-11" db="EMBL/GenBank/DDBJ databases">
        <title>Minimal conservation of predation-associated metabolite biosynthetic gene clusters underscores biosynthetic potential of Myxococcota including descriptions for ten novel species: Archangium lansinium sp. nov., Myxococcus landrumus sp. nov., Nannocystis bai.</title>
        <authorList>
            <person name="Ahearne A."/>
            <person name="Stevens C."/>
            <person name="Phillips K."/>
        </authorList>
    </citation>
    <scope>NUCLEOTIDE SEQUENCE</scope>
    <source>
        <strain evidence="6">Na p29</strain>
    </source>
</reference>
<dbReference type="EMBL" id="JAPNKE010000002">
    <property type="protein sequence ID" value="MCY1008311.1"/>
    <property type="molecule type" value="Genomic_DNA"/>
</dbReference>
<comment type="caution">
    <text evidence="6">The sequence shown here is derived from an EMBL/GenBank/DDBJ whole genome shotgun (WGS) entry which is preliminary data.</text>
</comment>
<keyword evidence="7" id="KW-1185">Reference proteome</keyword>
<dbReference type="PROSITE" id="PS01124">
    <property type="entry name" value="HTH_ARAC_FAMILY_2"/>
    <property type="match status" value="1"/>
</dbReference>
<dbReference type="SUPFAM" id="SSF46689">
    <property type="entry name" value="Homeodomain-like"/>
    <property type="match status" value="1"/>
</dbReference>
<feature type="domain" description="HTH araC/xylS-type" evidence="5">
    <location>
        <begin position="1"/>
        <end position="66"/>
    </location>
</feature>
<protein>
    <submittedName>
        <fullName evidence="6">Helix-turn-helix transcriptional regulator</fullName>
    </submittedName>
</protein>
<dbReference type="PANTHER" id="PTHR46796">
    <property type="entry name" value="HTH-TYPE TRANSCRIPTIONAL ACTIVATOR RHAS-RELATED"/>
    <property type="match status" value="1"/>
</dbReference>
<keyword evidence="1" id="KW-0805">Transcription regulation</keyword>
<dbReference type="Pfam" id="PF12833">
    <property type="entry name" value="HTH_18"/>
    <property type="match status" value="1"/>
</dbReference>
<dbReference type="Gene3D" id="1.10.10.60">
    <property type="entry name" value="Homeodomain-like"/>
    <property type="match status" value="1"/>
</dbReference>
<evidence type="ECO:0000256" key="1">
    <source>
        <dbReference type="ARBA" id="ARBA00023015"/>
    </source>
</evidence>
<evidence type="ECO:0000256" key="2">
    <source>
        <dbReference type="ARBA" id="ARBA00023125"/>
    </source>
</evidence>
<proteinExistence type="predicted"/>
<keyword evidence="2" id="KW-0238">DNA-binding</keyword>
<evidence type="ECO:0000256" key="3">
    <source>
        <dbReference type="ARBA" id="ARBA00023163"/>
    </source>
</evidence>
<keyword evidence="3" id="KW-0804">Transcription</keyword>
<accession>A0A9X3ER29</accession>